<dbReference type="PANTHER" id="PTHR23033:SF14">
    <property type="entry name" value="GLYCOPROTEIN-N-ACETYLGALACTOSAMINE 3-BETA-GALACTOSYLTRANSFERASE 1-RELATED"/>
    <property type="match status" value="1"/>
</dbReference>
<keyword evidence="16" id="KW-0325">Glycoprotein</keyword>
<evidence type="ECO:0000256" key="5">
    <source>
        <dbReference type="ARBA" id="ARBA00011748"/>
    </source>
</evidence>
<evidence type="ECO:0000256" key="23">
    <source>
        <dbReference type="SAM" id="Phobius"/>
    </source>
</evidence>
<comment type="similarity">
    <text evidence="4">Belongs to the glycosyltransferase 31 family. Beta3-Gal-T subfamily.</text>
</comment>
<feature type="domain" description="Fringe-like glycosyltransferase" evidence="24">
    <location>
        <begin position="123"/>
        <end position="287"/>
    </location>
</feature>
<dbReference type="Pfam" id="PF02434">
    <property type="entry name" value="Fringe"/>
    <property type="match status" value="1"/>
</dbReference>
<evidence type="ECO:0000259" key="24">
    <source>
        <dbReference type="Pfam" id="PF02434"/>
    </source>
</evidence>
<evidence type="ECO:0000256" key="18">
    <source>
        <dbReference type="ARBA" id="ARBA00040898"/>
    </source>
</evidence>
<evidence type="ECO:0000256" key="20">
    <source>
        <dbReference type="ARBA" id="ARBA00042009"/>
    </source>
</evidence>
<evidence type="ECO:0000256" key="13">
    <source>
        <dbReference type="ARBA" id="ARBA00022989"/>
    </source>
</evidence>
<evidence type="ECO:0000256" key="2">
    <source>
        <dbReference type="ARBA" id="ARBA00004606"/>
    </source>
</evidence>
<evidence type="ECO:0000256" key="12">
    <source>
        <dbReference type="ARBA" id="ARBA00022968"/>
    </source>
</evidence>
<evidence type="ECO:0000313" key="25">
    <source>
        <dbReference type="EMBL" id="KAJ1527253.1"/>
    </source>
</evidence>
<evidence type="ECO:0000256" key="19">
    <source>
        <dbReference type="ARBA" id="ARBA00041226"/>
    </source>
</evidence>
<keyword evidence="10" id="KW-0479">Metal-binding</keyword>
<dbReference type="EMBL" id="JAPTSV010000006">
    <property type="protein sequence ID" value="KAJ1527253.1"/>
    <property type="molecule type" value="Genomic_DNA"/>
</dbReference>
<name>A0AAV7XQL0_9NEOP</name>
<evidence type="ECO:0000256" key="17">
    <source>
        <dbReference type="ARBA" id="ARBA00023211"/>
    </source>
</evidence>
<sequence length="414" mass="46388">MIVNSVSTGLLMNMRQPDVLGVLRGCGVPAGRTFCYLICGIFIGFSSAFMLLSISSQMSSFGEFLVPQRPGHKHSDPHGYGHEPDEMLPNPREFGAHGTDEDFHRGEDAVAKKLGEKVRVLCWIMTSPSNHEKKARHIKATWGKRCNILLFMSTANDTSLPTVNLGIHEGRDYLWSKTKESFKYVYDHYLDQVDWVMKADDDTYVIVENLRFMLSAYEPSDPIYFGCRFKPFVKQGYMSGGAGYVLSKEAVKRFVEKGIPDKEKCRQDHGGAEDVEIGICLERVGVKAGDSRDPNGRGRFFPFVPDHHITVGHTDKSFWYWNYIYYPVKEGLECCSDSAISFHYVSPQQLYVLEYLIYHLRPFGINHSVDLPAEQVTENSSVALASLSSATASSSTGASSSPTIVEKTVNLTEK</sequence>
<keyword evidence="11" id="KW-0547">Nucleotide-binding</keyword>
<keyword evidence="12" id="KW-0735">Signal-anchor</keyword>
<evidence type="ECO:0000256" key="21">
    <source>
        <dbReference type="ARBA" id="ARBA00043065"/>
    </source>
</evidence>
<dbReference type="Proteomes" id="UP001075354">
    <property type="component" value="Chromosome 6"/>
</dbReference>
<evidence type="ECO:0000256" key="11">
    <source>
        <dbReference type="ARBA" id="ARBA00022741"/>
    </source>
</evidence>
<comment type="pathway">
    <text evidence="3">Protein modification; protein glycosylation.</text>
</comment>
<dbReference type="GO" id="GO:0000166">
    <property type="term" value="F:nucleotide binding"/>
    <property type="evidence" value="ECO:0007669"/>
    <property type="project" value="UniProtKB-KW"/>
</dbReference>
<evidence type="ECO:0000256" key="3">
    <source>
        <dbReference type="ARBA" id="ARBA00004922"/>
    </source>
</evidence>
<evidence type="ECO:0000313" key="26">
    <source>
        <dbReference type="Proteomes" id="UP001075354"/>
    </source>
</evidence>
<evidence type="ECO:0000256" key="15">
    <source>
        <dbReference type="ARBA" id="ARBA00023157"/>
    </source>
</evidence>
<keyword evidence="15" id="KW-1015">Disulfide bond</keyword>
<evidence type="ECO:0000256" key="6">
    <source>
        <dbReference type="ARBA" id="ARBA00012557"/>
    </source>
</evidence>
<keyword evidence="8" id="KW-0808">Transferase</keyword>
<keyword evidence="17" id="KW-0464">Manganese</keyword>
<keyword evidence="9 23" id="KW-0812">Transmembrane</keyword>
<evidence type="ECO:0000256" key="7">
    <source>
        <dbReference type="ARBA" id="ARBA00022676"/>
    </source>
</evidence>
<proteinExistence type="inferred from homology"/>
<dbReference type="GO" id="GO:0016020">
    <property type="term" value="C:membrane"/>
    <property type="evidence" value="ECO:0007669"/>
    <property type="project" value="UniProtKB-SubCell"/>
</dbReference>
<dbReference type="InterPro" id="IPR026050">
    <property type="entry name" value="C1GALT1/C1GALT1_chp1"/>
</dbReference>
<comment type="caution">
    <text evidence="25">The sequence shown here is derived from an EMBL/GenBank/DDBJ whole genome shotgun (WGS) entry which is preliminary data.</text>
</comment>
<dbReference type="InterPro" id="IPR003378">
    <property type="entry name" value="Fringe-like_glycosylTrfase"/>
</dbReference>
<dbReference type="AlphaFoldDB" id="A0AAV7XQL0"/>
<evidence type="ECO:0000256" key="9">
    <source>
        <dbReference type="ARBA" id="ARBA00022692"/>
    </source>
</evidence>
<comment type="subcellular location">
    <subcellularLocation>
        <location evidence="2">Membrane</location>
        <topology evidence="2">Single-pass type II membrane protein</topology>
    </subcellularLocation>
</comment>
<feature type="transmembrane region" description="Helical" evidence="23">
    <location>
        <begin position="34"/>
        <end position="54"/>
    </location>
</feature>
<evidence type="ECO:0000256" key="1">
    <source>
        <dbReference type="ARBA" id="ARBA00001936"/>
    </source>
</evidence>
<evidence type="ECO:0000256" key="22">
    <source>
        <dbReference type="ARBA" id="ARBA00059245"/>
    </source>
</evidence>
<dbReference type="GO" id="GO:0016263">
    <property type="term" value="F:glycoprotein-N-acetylgalactosamine 3-beta-galactosyltransferase activity"/>
    <property type="evidence" value="ECO:0007669"/>
    <property type="project" value="UniProtKB-EC"/>
</dbReference>
<keyword evidence="13 23" id="KW-1133">Transmembrane helix</keyword>
<evidence type="ECO:0000256" key="16">
    <source>
        <dbReference type="ARBA" id="ARBA00023180"/>
    </source>
</evidence>
<evidence type="ECO:0000256" key="4">
    <source>
        <dbReference type="ARBA" id="ARBA00006462"/>
    </source>
</evidence>
<evidence type="ECO:0000256" key="14">
    <source>
        <dbReference type="ARBA" id="ARBA00023136"/>
    </source>
</evidence>
<organism evidence="25 26">
    <name type="scientific">Megalurothrips usitatus</name>
    <name type="common">bean blossom thrips</name>
    <dbReference type="NCBI Taxonomy" id="439358"/>
    <lineage>
        <taxon>Eukaryota</taxon>
        <taxon>Metazoa</taxon>
        <taxon>Ecdysozoa</taxon>
        <taxon>Arthropoda</taxon>
        <taxon>Hexapoda</taxon>
        <taxon>Insecta</taxon>
        <taxon>Pterygota</taxon>
        <taxon>Neoptera</taxon>
        <taxon>Paraneoptera</taxon>
        <taxon>Thysanoptera</taxon>
        <taxon>Terebrantia</taxon>
        <taxon>Thripoidea</taxon>
        <taxon>Thripidae</taxon>
        <taxon>Megalurothrips</taxon>
    </lineage>
</organism>
<keyword evidence="7" id="KW-0328">Glycosyltransferase</keyword>
<evidence type="ECO:0000256" key="10">
    <source>
        <dbReference type="ARBA" id="ARBA00022723"/>
    </source>
</evidence>
<dbReference type="FunFam" id="3.90.550.50:FF:000017">
    <property type="entry name" value="Glycoprotein-N-acetylgalactosamine 3-beta-galactosyltransferase 1"/>
    <property type="match status" value="1"/>
</dbReference>
<dbReference type="PANTHER" id="PTHR23033">
    <property type="entry name" value="BETA1,3-GALACTOSYLTRANSFERASE"/>
    <property type="match status" value="1"/>
</dbReference>
<evidence type="ECO:0000256" key="8">
    <source>
        <dbReference type="ARBA" id="ARBA00022679"/>
    </source>
</evidence>
<comment type="cofactor">
    <cofactor evidence="1">
        <name>Mn(2+)</name>
        <dbReference type="ChEBI" id="CHEBI:29035"/>
    </cofactor>
</comment>
<accession>A0AAV7XQL0</accession>
<reference evidence="25" key="1">
    <citation type="submission" date="2022-12" db="EMBL/GenBank/DDBJ databases">
        <title>Chromosome-level genome assembly of the bean flower thrips Megalurothrips usitatus.</title>
        <authorList>
            <person name="Ma L."/>
            <person name="Liu Q."/>
            <person name="Li H."/>
            <person name="Cai W."/>
        </authorList>
    </citation>
    <scope>NUCLEOTIDE SEQUENCE</scope>
    <source>
        <strain evidence="25">Cailab_2022a</strain>
    </source>
</reference>
<comment type="subunit">
    <text evidence="5">Homodimer; disulfide-linked.</text>
</comment>
<gene>
    <name evidence="25" type="ORF">ONE63_008778</name>
</gene>
<dbReference type="EC" id="2.4.1.122" evidence="6"/>
<keyword evidence="26" id="KW-1185">Reference proteome</keyword>
<protein>
    <recommendedName>
        <fullName evidence="18">Glycoprotein-N-acetylgalactosamine 3-beta-galactosyltransferase 1</fullName>
        <ecNumber evidence="6">2.4.1.122</ecNumber>
    </recommendedName>
    <alternativeName>
        <fullName evidence="20">Core 1 O-glycan T-synthase</fullName>
    </alternativeName>
    <alternativeName>
        <fullName evidence="21">Core 1 UDP-galactose:N-acetylgalactosamine-alpha-R beta 1,3-galactosyltransferase 1</fullName>
    </alternativeName>
    <alternativeName>
        <fullName evidence="19">Core 1 beta1,3-galactosyltransferase 1</fullName>
    </alternativeName>
</protein>
<dbReference type="Gene3D" id="3.90.550.50">
    <property type="match status" value="1"/>
</dbReference>
<comment type="function">
    <text evidence="22">Glycosyltransferase that generates the core 1 O-glycan Gal-beta1-3GalNAc-alpha1-Ser/Thr (T antigen), which is a precursor for many extended O-glycans in glycoproteins.</text>
</comment>
<keyword evidence="14 23" id="KW-0472">Membrane</keyword>
<dbReference type="GO" id="GO:0030145">
    <property type="term" value="F:manganese ion binding"/>
    <property type="evidence" value="ECO:0007669"/>
    <property type="project" value="UniProtKB-ARBA"/>
</dbReference>